<evidence type="ECO:0000313" key="2">
    <source>
        <dbReference type="Proteomes" id="UP000023152"/>
    </source>
</evidence>
<dbReference type="AlphaFoldDB" id="X6PEC4"/>
<name>X6PEC4_RETFI</name>
<proteinExistence type="predicted"/>
<accession>X6PEC4</accession>
<comment type="caution">
    <text evidence="1">The sequence shown here is derived from an EMBL/GenBank/DDBJ whole genome shotgun (WGS) entry which is preliminary data.</text>
</comment>
<evidence type="ECO:0000313" key="1">
    <source>
        <dbReference type="EMBL" id="ETO36448.1"/>
    </source>
</evidence>
<reference evidence="1 2" key="1">
    <citation type="journal article" date="2013" name="Curr. Biol.">
        <title>The Genome of the Foraminiferan Reticulomyxa filosa.</title>
        <authorList>
            <person name="Glockner G."/>
            <person name="Hulsmann N."/>
            <person name="Schleicher M."/>
            <person name="Noegel A.A."/>
            <person name="Eichinger L."/>
            <person name="Gallinger C."/>
            <person name="Pawlowski J."/>
            <person name="Sierra R."/>
            <person name="Euteneuer U."/>
            <person name="Pillet L."/>
            <person name="Moustafa A."/>
            <person name="Platzer M."/>
            <person name="Groth M."/>
            <person name="Szafranski K."/>
            <person name="Schliwa M."/>
        </authorList>
    </citation>
    <scope>NUCLEOTIDE SEQUENCE [LARGE SCALE GENOMIC DNA]</scope>
</reference>
<dbReference type="EMBL" id="ASPP01000663">
    <property type="protein sequence ID" value="ETO36448.1"/>
    <property type="molecule type" value="Genomic_DNA"/>
</dbReference>
<protein>
    <submittedName>
        <fullName evidence="1">Uncharacterized protein</fullName>
    </submittedName>
</protein>
<keyword evidence="2" id="KW-1185">Reference proteome</keyword>
<gene>
    <name evidence="1" type="ORF">RFI_00615</name>
</gene>
<sequence>MKYVSVWSNGNDGNEMNNSKKCNQWIPFTDNQNNPIHFGEYYDNYGRLRALNGGSNNHLLFITYKSKDISVFDLNTFQFIKHNTIVLRWRDASHLSNNEIKLIIQYWNRILKIKLGWIDELDKIVIKYDRMKNSVYDIYKSLKIISFFYSLKKKKFTFKCYCKKIHKKKKSNCFRL</sequence>
<organism evidence="1 2">
    <name type="scientific">Reticulomyxa filosa</name>
    <dbReference type="NCBI Taxonomy" id="46433"/>
    <lineage>
        <taxon>Eukaryota</taxon>
        <taxon>Sar</taxon>
        <taxon>Rhizaria</taxon>
        <taxon>Retaria</taxon>
        <taxon>Foraminifera</taxon>
        <taxon>Monothalamids</taxon>
        <taxon>Reticulomyxidae</taxon>
        <taxon>Reticulomyxa</taxon>
    </lineage>
</organism>
<dbReference type="Proteomes" id="UP000023152">
    <property type="component" value="Unassembled WGS sequence"/>
</dbReference>